<dbReference type="EMBL" id="JANBVB010002294">
    <property type="protein sequence ID" value="KAJ2886857.1"/>
    <property type="molecule type" value="Genomic_DNA"/>
</dbReference>
<organism evidence="1 2">
    <name type="scientific">Coemansia aciculifera</name>
    <dbReference type="NCBI Taxonomy" id="417176"/>
    <lineage>
        <taxon>Eukaryota</taxon>
        <taxon>Fungi</taxon>
        <taxon>Fungi incertae sedis</taxon>
        <taxon>Zoopagomycota</taxon>
        <taxon>Kickxellomycotina</taxon>
        <taxon>Kickxellomycetes</taxon>
        <taxon>Kickxellales</taxon>
        <taxon>Kickxellaceae</taxon>
        <taxon>Coemansia</taxon>
    </lineage>
</organism>
<sequence length="246" mass="28135">MPFLSVFQLLPEHIVKLIVRYVDNEPNSYRNKVYHRKRPRQQSQRQPQLHEPLLWVCDNFRAVVCSLYCHQYDLRISSCTCGASTDSGVNGCPWVLCSSYNEYTTGRLATKLNIYVELDLIYTGKALEVLSRAPYEDGVFQAAREISFEFSLGHCETDEVDSAEGGSAEDVDDPVVQGNMIAFVQRLTQLAPRVRECHLDDDFPPQISKVDDRRLNFLTKLILVDTSSYVCKLGNDWLDVHLDYDS</sequence>
<feature type="non-terminal residue" evidence="1">
    <location>
        <position position="246"/>
    </location>
</feature>
<proteinExistence type="predicted"/>
<accession>A0ACC1LWE0</accession>
<keyword evidence="2" id="KW-1185">Reference proteome</keyword>
<comment type="caution">
    <text evidence="1">The sequence shown here is derived from an EMBL/GenBank/DDBJ whole genome shotgun (WGS) entry which is preliminary data.</text>
</comment>
<evidence type="ECO:0000313" key="2">
    <source>
        <dbReference type="Proteomes" id="UP001139981"/>
    </source>
</evidence>
<protein>
    <submittedName>
        <fullName evidence="1">Uncharacterized protein</fullName>
    </submittedName>
</protein>
<name>A0ACC1LWE0_9FUNG</name>
<reference evidence="1" key="1">
    <citation type="submission" date="2022-07" db="EMBL/GenBank/DDBJ databases">
        <title>Phylogenomic reconstructions and comparative analyses of Kickxellomycotina fungi.</title>
        <authorList>
            <person name="Reynolds N.K."/>
            <person name="Stajich J.E."/>
            <person name="Barry K."/>
            <person name="Grigoriev I.V."/>
            <person name="Crous P."/>
            <person name="Smith M.E."/>
        </authorList>
    </citation>
    <scope>NUCLEOTIDE SEQUENCE</scope>
    <source>
        <strain evidence="1">CBS 190363</strain>
    </source>
</reference>
<dbReference type="Proteomes" id="UP001139981">
    <property type="component" value="Unassembled WGS sequence"/>
</dbReference>
<gene>
    <name evidence="1" type="ORF">IWW38_005197</name>
</gene>
<evidence type="ECO:0000313" key="1">
    <source>
        <dbReference type="EMBL" id="KAJ2886857.1"/>
    </source>
</evidence>